<dbReference type="GO" id="GO:0046512">
    <property type="term" value="P:sphingosine biosynthetic process"/>
    <property type="evidence" value="ECO:0007669"/>
    <property type="project" value="TreeGrafter"/>
</dbReference>
<dbReference type="GO" id="GO:0004758">
    <property type="term" value="F:serine C-palmitoyltransferase activity"/>
    <property type="evidence" value="ECO:0007669"/>
    <property type="project" value="UniProtKB-EC"/>
</dbReference>
<dbReference type="Proteomes" id="UP000240830">
    <property type="component" value="Unassembled WGS sequence"/>
</dbReference>
<reference evidence="9 10" key="1">
    <citation type="submission" date="2016-10" db="EMBL/GenBank/DDBJ databases">
        <title>The genome of Paramicrosporidium saccamoebae is the missing link in understanding Cryptomycota and Microsporidia evolution.</title>
        <authorList>
            <person name="Quandt C.A."/>
            <person name="Beaudet D."/>
            <person name="Corsaro D."/>
            <person name="Michel R."/>
            <person name="Corradi N."/>
            <person name="James T."/>
        </authorList>
    </citation>
    <scope>NUCLEOTIDE SEQUENCE [LARGE SCALE GENOMIC DNA]</scope>
    <source>
        <strain evidence="9 10">KSL3</strain>
    </source>
</reference>
<gene>
    <name evidence="9" type="ORF">PSACC_02950</name>
</gene>
<comment type="cofactor">
    <cofactor evidence="1 7">
        <name>pyridoxal 5'-phosphate</name>
        <dbReference type="ChEBI" id="CHEBI:597326"/>
    </cofactor>
</comment>
<evidence type="ECO:0000256" key="1">
    <source>
        <dbReference type="ARBA" id="ARBA00001933"/>
    </source>
</evidence>
<comment type="catalytic activity">
    <reaction evidence="6">
        <text>L-serine + hexadecanoyl-CoA + H(+) = 3-oxosphinganine + CO2 + CoA</text>
        <dbReference type="Rhea" id="RHEA:14761"/>
        <dbReference type="ChEBI" id="CHEBI:15378"/>
        <dbReference type="ChEBI" id="CHEBI:16526"/>
        <dbReference type="ChEBI" id="CHEBI:33384"/>
        <dbReference type="ChEBI" id="CHEBI:57287"/>
        <dbReference type="ChEBI" id="CHEBI:57379"/>
        <dbReference type="ChEBI" id="CHEBI:58299"/>
        <dbReference type="EC" id="2.3.1.50"/>
    </reaction>
</comment>
<dbReference type="PANTHER" id="PTHR13693:SF3">
    <property type="entry name" value="LD36009P"/>
    <property type="match status" value="1"/>
</dbReference>
<dbReference type="SUPFAM" id="SSF53383">
    <property type="entry name" value="PLP-dependent transferases"/>
    <property type="match status" value="1"/>
</dbReference>
<dbReference type="InterPro" id="IPR004839">
    <property type="entry name" value="Aminotransferase_I/II_large"/>
</dbReference>
<proteinExistence type="inferred from homology"/>
<name>A0A2H9THM4_9FUNG</name>
<evidence type="ECO:0000313" key="10">
    <source>
        <dbReference type="Proteomes" id="UP000240830"/>
    </source>
</evidence>
<accession>A0A2H9THM4</accession>
<sequence length="536" mass="60194">MLEDSKLSKSRADLSAESLVEPVYEKNVRKPSRSTSSHRPSPLAAELRRFSLDEEQCPYPTTVATFLSYFMLVLYGHVRDFLGKIFFPAAYKHLRVFNGYAPLTGDFESLYTRRLYTRIRDCWHRTISGIPSRTLHLLERYSDDYNQTFTYTGRKKEMLNLSSYNYLGFAQGEGTCADSVVKVLKTHSVGIGSSRAEVGTLDIHLELEKLVARFVGKEEAMIFNMGFATNALMISAFVGKGSLIISDELNHTSLVFGSRLSQATIQKFKHNDPDDLERVLRDAISQGQPRTHRPWKKIIVIVEGLYSMEGSIVKLPEILALKPKYKFYLFVDEAHSIGALGPNGKGVCDFYGVSTSDVDMLMGTFTKSFGAAGGYIAGSSELISHFRAEGFGHIYAEPMPPPVVEQVSMSMKIILGEDGTDEGKRRLKAILDNSLYFMRELRKMDFIIYGDEGSPIVPLLLFQPGKISHEALARDMAVVVVGYPATPINSARVRFCISASHTQKDLDDALKKVSEIGDVMQLKFKKKNWLSWTWVF</sequence>
<evidence type="ECO:0000256" key="7">
    <source>
        <dbReference type="RuleBase" id="RU003693"/>
    </source>
</evidence>
<dbReference type="EC" id="2.3.1.50" evidence="3"/>
<evidence type="ECO:0000256" key="4">
    <source>
        <dbReference type="ARBA" id="ARBA00022679"/>
    </source>
</evidence>
<dbReference type="Gene3D" id="3.40.640.10">
    <property type="entry name" value="Type I PLP-dependent aspartate aminotransferase-like (Major domain)"/>
    <property type="match status" value="1"/>
</dbReference>
<organism evidence="9 10">
    <name type="scientific">Paramicrosporidium saccamoebae</name>
    <dbReference type="NCBI Taxonomy" id="1246581"/>
    <lineage>
        <taxon>Eukaryota</taxon>
        <taxon>Fungi</taxon>
        <taxon>Fungi incertae sedis</taxon>
        <taxon>Cryptomycota</taxon>
        <taxon>Cryptomycota incertae sedis</taxon>
        <taxon>Paramicrosporidium</taxon>
    </lineage>
</organism>
<keyword evidence="5 7" id="KW-0663">Pyridoxal phosphate</keyword>
<dbReference type="InterPro" id="IPR001917">
    <property type="entry name" value="Aminotrans_II_pyridoxalP_BS"/>
</dbReference>
<dbReference type="Gene3D" id="3.90.1150.10">
    <property type="entry name" value="Aspartate Aminotransferase, domain 1"/>
    <property type="match status" value="1"/>
</dbReference>
<keyword evidence="4 9" id="KW-0808">Transferase</keyword>
<dbReference type="PROSITE" id="PS00599">
    <property type="entry name" value="AA_TRANSFER_CLASS_2"/>
    <property type="match status" value="1"/>
</dbReference>
<dbReference type="CDD" id="cd06454">
    <property type="entry name" value="KBL_like"/>
    <property type="match status" value="1"/>
</dbReference>
<protein>
    <recommendedName>
        <fullName evidence="3">serine C-palmitoyltransferase</fullName>
        <ecNumber evidence="3">2.3.1.50</ecNumber>
    </recommendedName>
</protein>
<dbReference type="InterPro" id="IPR015424">
    <property type="entry name" value="PyrdxlP-dep_Trfase"/>
</dbReference>
<evidence type="ECO:0000313" key="9">
    <source>
        <dbReference type="EMBL" id="PJF17236.1"/>
    </source>
</evidence>
<comment type="caution">
    <text evidence="9">The sequence shown here is derived from an EMBL/GenBank/DDBJ whole genome shotgun (WGS) entry which is preliminary data.</text>
</comment>
<comment type="similarity">
    <text evidence="2 7">Belongs to the class-II pyridoxal-phosphate-dependent aminotransferase family.</text>
</comment>
<dbReference type="Pfam" id="PF00155">
    <property type="entry name" value="Aminotran_1_2"/>
    <property type="match status" value="1"/>
</dbReference>
<dbReference type="GO" id="GO:0046513">
    <property type="term" value="P:ceramide biosynthetic process"/>
    <property type="evidence" value="ECO:0007669"/>
    <property type="project" value="TreeGrafter"/>
</dbReference>
<dbReference type="EMBL" id="MTSL01000184">
    <property type="protein sequence ID" value="PJF17236.1"/>
    <property type="molecule type" value="Genomic_DNA"/>
</dbReference>
<dbReference type="GO" id="GO:0030170">
    <property type="term" value="F:pyridoxal phosphate binding"/>
    <property type="evidence" value="ECO:0007669"/>
    <property type="project" value="InterPro"/>
</dbReference>
<dbReference type="AlphaFoldDB" id="A0A2H9THM4"/>
<dbReference type="GO" id="GO:0016020">
    <property type="term" value="C:membrane"/>
    <property type="evidence" value="ECO:0007669"/>
    <property type="project" value="GOC"/>
</dbReference>
<feature type="domain" description="Aminotransferase class I/classII large" evidence="8">
    <location>
        <begin position="157"/>
        <end position="512"/>
    </location>
</feature>
<dbReference type="OrthoDB" id="65434at2759"/>
<dbReference type="InterPro" id="IPR015421">
    <property type="entry name" value="PyrdxlP-dep_Trfase_major"/>
</dbReference>
<evidence type="ECO:0000256" key="5">
    <source>
        <dbReference type="ARBA" id="ARBA00022898"/>
    </source>
</evidence>
<dbReference type="InterPro" id="IPR015422">
    <property type="entry name" value="PyrdxlP-dep_Trfase_small"/>
</dbReference>
<keyword evidence="10" id="KW-1185">Reference proteome</keyword>
<dbReference type="GO" id="GO:0017059">
    <property type="term" value="C:serine palmitoyltransferase complex"/>
    <property type="evidence" value="ECO:0007669"/>
    <property type="project" value="TreeGrafter"/>
</dbReference>
<dbReference type="PANTHER" id="PTHR13693">
    <property type="entry name" value="CLASS II AMINOTRANSFERASE/8-AMINO-7-OXONONANOATE SYNTHASE"/>
    <property type="match status" value="1"/>
</dbReference>
<evidence type="ECO:0000256" key="6">
    <source>
        <dbReference type="ARBA" id="ARBA00048528"/>
    </source>
</evidence>
<evidence type="ECO:0000256" key="2">
    <source>
        <dbReference type="ARBA" id="ARBA00008392"/>
    </source>
</evidence>
<dbReference type="InterPro" id="IPR050087">
    <property type="entry name" value="AON_synthase_class-II"/>
</dbReference>
<evidence type="ECO:0000259" key="8">
    <source>
        <dbReference type="Pfam" id="PF00155"/>
    </source>
</evidence>
<evidence type="ECO:0000256" key="3">
    <source>
        <dbReference type="ARBA" id="ARBA00013220"/>
    </source>
</evidence>
<dbReference type="STRING" id="1246581.A0A2H9THM4"/>